<evidence type="ECO:0008006" key="3">
    <source>
        <dbReference type="Google" id="ProtNLM"/>
    </source>
</evidence>
<protein>
    <recommendedName>
        <fullName evidence="3">Class II aldolase/adducin N-terminal domain-containing protein</fullName>
    </recommendedName>
</protein>
<sequence length="255" mass="27371">MQLERVGAWLVAIGNILQAVGASQRIDIAEDIRNSYSIIGLTIEAIGIGLIIDSIDEVNEETIGTSLQGVGTLTVLYAALSDFDESQTTELDIKGNLIQASGEAYTLIGVEETLHESIFNKVGFIGVFTVIIGNISEAIAGVKELNGILAEELFEFGAIAQAVGSIVGDAFITVKQDELYAVLTQKKGVYGPPRYLTIDWETAKHSIEKLYNLQPALAVTGHGMFMSGAELTNGLHQLVVNFDQASIPDHGKYVD</sequence>
<comment type="caution">
    <text evidence="1">The sequence shown here is derived from an EMBL/GenBank/DDBJ whole genome shotgun (WGS) entry which is preliminary data.</text>
</comment>
<dbReference type="Proteomes" id="UP000741863">
    <property type="component" value="Unassembled WGS sequence"/>
</dbReference>
<name>A0ABS2PG32_9BACL</name>
<evidence type="ECO:0000313" key="2">
    <source>
        <dbReference type="Proteomes" id="UP000741863"/>
    </source>
</evidence>
<accession>A0ABS2PG32</accession>
<keyword evidence="2" id="KW-1185">Reference proteome</keyword>
<reference evidence="1 2" key="1">
    <citation type="submission" date="2021-01" db="EMBL/GenBank/DDBJ databases">
        <title>Genomic Encyclopedia of Type Strains, Phase IV (KMG-IV): sequencing the most valuable type-strain genomes for metagenomic binning, comparative biology and taxonomic classification.</title>
        <authorList>
            <person name="Goeker M."/>
        </authorList>
    </citation>
    <scope>NUCLEOTIDE SEQUENCE [LARGE SCALE GENOMIC DNA]</scope>
    <source>
        <strain evidence="1 2">DSM 25540</strain>
    </source>
</reference>
<dbReference type="Pfam" id="PF22116">
    <property type="entry name" value="DUF6944"/>
    <property type="match status" value="1"/>
</dbReference>
<gene>
    <name evidence="1" type="ORF">JOD17_003334</name>
</gene>
<dbReference type="RefSeq" id="WP_204698999.1">
    <property type="nucleotide sequence ID" value="NZ_JAFBEC010000010.1"/>
</dbReference>
<evidence type="ECO:0000313" key="1">
    <source>
        <dbReference type="EMBL" id="MBM7634232.1"/>
    </source>
</evidence>
<dbReference type="InterPro" id="IPR054224">
    <property type="entry name" value="DUF6944"/>
</dbReference>
<proteinExistence type="predicted"/>
<dbReference type="EMBL" id="JAFBEC010000010">
    <property type="protein sequence ID" value="MBM7634232.1"/>
    <property type="molecule type" value="Genomic_DNA"/>
</dbReference>
<organism evidence="1 2">
    <name type="scientific">Geomicrobium sediminis</name>
    <dbReference type="NCBI Taxonomy" id="1347788"/>
    <lineage>
        <taxon>Bacteria</taxon>
        <taxon>Bacillati</taxon>
        <taxon>Bacillota</taxon>
        <taxon>Bacilli</taxon>
        <taxon>Bacillales</taxon>
        <taxon>Geomicrobium</taxon>
    </lineage>
</organism>